<comment type="caution">
    <text evidence="1">The sequence shown here is derived from an EMBL/GenBank/DDBJ whole genome shotgun (WGS) entry which is preliminary data.</text>
</comment>
<reference evidence="1" key="1">
    <citation type="journal article" date="2015" name="Nature">
        <title>Complex archaea that bridge the gap between prokaryotes and eukaryotes.</title>
        <authorList>
            <person name="Spang A."/>
            <person name="Saw J.H."/>
            <person name="Jorgensen S.L."/>
            <person name="Zaremba-Niedzwiedzka K."/>
            <person name="Martijn J."/>
            <person name="Lind A.E."/>
            <person name="van Eijk R."/>
            <person name="Schleper C."/>
            <person name="Guy L."/>
            <person name="Ettema T.J."/>
        </authorList>
    </citation>
    <scope>NUCLEOTIDE SEQUENCE</scope>
</reference>
<sequence>MILEKESFLCFCAHFDLEKVNEFSKKLTKYFEDNKTTFNITEELDPMDYDLEFQATSEVNSDLLSYKYEIKIRKIEKLIEKYQEVKEMLLKNPEKAKKSEKELGTKINEVDEFIKELEAKKKPLPLPKASVKFEIQNQKKIDEKTFQKAIKDNPEHKFFDLINKILNTEFRCTLCAFIYLNKEDYSLYYESELFFQKELQDKIGTLSSSKIILNIEESPFGIGQIALGESKKKINVDMRIEFKSGDISNIVDKYNFIMNMIRTFIQEEE</sequence>
<dbReference type="AlphaFoldDB" id="A0A0F9GK15"/>
<dbReference type="EMBL" id="LAZR01017740">
    <property type="protein sequence ID" value="KKL99168.1"/>
    <property type="molecule type" value="Genomic_DNA"/>
</dbReference>
<organism evidence="1">
    <name type="scientific">marine sediment metagenome</name>
    <dbReference type="NCBI Taxonomy" id="412755"/>
    <lineage>
        <taxon>unclassified sequences</taxon>
        <taxon>metagenomes</taxon>
        <taxon>ecological metagenomes</taxon>
    </lineage>
</organism>
<proteinExistence type="predicted"/>
<gene>
    <name evidence="1" type="ORF">LCGC14_1817150</name>
</gene>
<protein>
    <submittedName>
        <fullName evidence="1">Uncharacterized protein</fullName>
    </submittedName>
</protein>
<evidence type="ECO:0000313" key="1">
    <source>
        <dbReference type="EMBL" id="KKL99168.1"/>
    </source>
</evidence>
<accession>A0A0F9GK15</accession>
<name>A0A0F9GK15_9ZZZZ</name>